<dbReference type="PROSITE" id="PS50110">
    <property type="entry name" value="RESPONSE_REGULATORY"/>
    <property type="match status" value="1"/>
</dbReference>
<dbReference type="PANTHER" id="PTHR44591">
    <property type="entry name" value="STRESS RESPONSE REGULATOR PROTEIN 1"/>
    <property type="match status" value="1"/>
</dbReference>
<dbReference type="InterPro" id="IPR050595">
    <property type="entry name" value="Bact_response_regulator"/>
</dbReference>
<evidence type="ECO:0000259" key="3">
    <source>
        <dbReference type="PROSITE" id="PS50110"/>
    </source>
</evidence>
<dbReference type="SUPFAM" id="SSF52172">
    <property type="entry name" value="CheY-like"/>
    <property type="match status" value="1"/>
</dbReference>
<keyword evidence="6" id="KW-1185">Reference proteome</keyword>
<evidence type="ECO:0000256" key="1">
    <source>
        <dbReference type="ARBA" id="ARBA00022553"/>
    </source>
</evidence>
<accession>A0A378KWN1</accession>
<keyword evidence="1 2" id="KW-0597">Phosphoprotein</keyword>
<evidence type="ECO:0000313" key="6">
    <source>
        <dbReference type="Proteomes" id="UP000054639"/>
    </source>
</evidence>
<proteinExistence type="predicted"/>
<dbReference type="EMBL" id="UGOW01000001">
    <property type="protein sequence ID" value="STY18992.1"/>
    <property type="molecule type" value="Genomic_DNA"/>
</dbReference>
<dbReference type="InterPro" id="IPR011006">
    <property type="entry name" value="CheY-like_superfamily"/>
</dbReference>
<dbReference type="InterPro" id="IPR001789">
    <property type="entry name" value="Sig_transdc_resp-reg_receiver"/>
</dbReference>
<name>A0A378KWN1_9GAMM</name>
<dbReference type="SMART" id="SM00448">
    <property type="entry name" value="REC"/>
    <property type="match status" value="1"/>
</dbReference>
<dbReference type="Proteomes" id="UP000254230">
    <property type="component" value="Unassembled WGS sequence"/>
</dbReference>
<dbReference type="RefSeq" id="WP_058474494.1">
    <property type="nucleotide sequence ID" value="NZ_CAAAIL010000001.1"/>
</dbReference>
<gene>
    <name evidence="5" type="primary">cseB</name>
    <name evidence="4" type="ORF">Lqua_2343</name>
    <name evidence="5" type="ORF">NCTC12376_02818</name>
</gene>
<dbReference type="AlphaFoldDB" id="A0A378KWN1"/>
<dbReference type="PANTHER" id="PTHR44591:SF3">
    <property type="entry name" value="RESPONSE REGULATORY DOMAIN-CONTAINING PROTEIN"/>
    <property type="match status" value="1"/>
</dbReference>
<dbReference type="Pfam" id="PF00072">
    <property type="entry name" value="Response_reg"/>
    <property type="match status" value="1"/>
</dbReference>
<dbReference type="STRING" id="45072.Lqua_2343"/>
<dbReference type="EMBL" id="LNYR01000034">
    <property type="protein sequence ID" value="KTD46240.1"/>
    <property type="molecule type" value="Genomic_DNA"/>
</dbReference>
<evidence type="ECO:0000313" key="7">
    <source>
        <dbReference type="Proteomes" id="UP000254230"/>
    </source>
</evidence>
<protein>
    <submittedName>
        <fullName evidence="5">Two-component response regulator</fullName>
    </submittedName>
</protein>
<feature type="domain" description="Response regulatory" evidence="3">
    <location>
        <begin position="8"/>
        <end position="125"/>
    </location>
</feature>
<dbReference type="Proteomes" id="UP000054639">
    <property type="component" value="Unassembled WGS sequence"/>
</dbReference>
<dbReference type="Gene3D" id="3.40.50.2300">
    <property type="match status" value="1"/>
</dbReference>
<evidence type="ECO:0000313" key="4">
    <source>
        <dbReference type="EMBL" id="KTD46240.1"/>
    </source>
</evidence>
<dbReference type="GO" id="GO:0000160">
    <property type="term" value="P:phosphorelay signal transduction system"/>
    <property type="evidence" value="ECO:0007669"/>
    <property type="project" value="InterPro"/>
</dbReference>
<reference evidence="5 7" key="2">
    <citation type="submission" date="2018-06" db="EMBL/GenBank/DDBJ databases">
        <authorList>
            <consortium name="Pathogen Informatics"/>
            <person name="Doyle S."/>
        </authorList>
    </citation>
    <scope>NUCLEOTIDE SEQUENCE [LARGE SCALE GENOMIC DNA]</scope>
    <source>
        <strain evidence="5 7">NCTC12376</strain>
    </source>
</reference>
<feature type="modified residue" description="4-aspartylphosphate" evidence="2">
    <location>
        <position position="58"/>
    </location>
</feature>
<reference evidence="4 6" key="1">
    <citation type="submission" date="2015-11" db="EMBL/GenBank/DDBJ databases">
        <title>Genomic analysis of 38 Legionella species identifies large and diverse effector repertoires.</title>
        <authorList>
            <person name="Burstein D."/>
            <person name="Amaro F."/>
            <person name="Zusman T."/>
            <person name="Lifshitz Z."/>
            <person name="Cohen O."/>
            <person name="Gilbert J.A."/>
            <person name="Pupko T."/>
            <person name="Shuman H.A."/>
            <person name="Segal G."/>
        </authorList>
    </citation>
    <scope>NUCLEOTIDE SEQUENCE [LARGE SCALE GENOMIC DNA]</scope>
    <source>
        <strain evidence="4 6">ATCC 49507</strain>
    </source>
</reference>
<evidence type="ECO:0000313" key="5">
    <source>
        <dbReference type="EMBL" id="STY18992.1"/>
    </source>
</evidence>
<sequence length="131" mass="14920">MIQRQLKNILYAEDEDDIRAIAQIALEDIGLFTVRYCINGKHALEIAKSYTPDLILLDVMMPEMDGPTTLAELRKITDFTDIPAIFMTAKIQVNEIEEYKALGAIDVIAKPFDPITLAETIQNAWLKYHEH</sequence>
<evidence type="ECO:0000256" key="2">
    <source>
        <dbReference type="PROSITE-ProRule" id="PRU00169"/>
    </source>
</evidence>
<organism evidence="5 7">
    <name type="scientific">Legionella quateirensis</name>
    <dbReference type="NCBI Taxonomy" id="45072"/>
    <lineage>
        <taxon>Bacteria</taxon>
        <taxon>Pseudomonadati</taxon>
        <taxon>Pseudomonadota</taxon>
        <taxon>Gammaproteobacteria</taxon>
        <taxon>Legionellales</taxon>
        <taxon>Legionellaceae</taxon>
        <taxon>Legionella</taxon>
    </lineage>
</organism>
<dbReference type="OrthoDB" id="9800897at2"/>